<name>K0WSV1_9BACT</name>
<gene>
    <name evidence="1" type="ORF">HMPREF9448_02496</name>
</gene>
<dbReference type="OrthoDB" id="6638088at2"/>
<dbReference type="eggNOG" id="COG0438">
    <property type="taxonomic scope" value="Bacteria"/>
</dbReference>
<proteinExistence type="predicted"/>
<dbReference type="HOGENOM" id="CLU_055801_0_0_10"/>
<dbReference type="STRING" id="742726.HMPREF9448_02496"/>
<dbReference type="SUPFAM" id="SSF53756">
    <property type="entry name" value="UDP-Glycosyltransferase/glycogen phosphorylase"/>
    <property type="match status" value="1"/>
</dbReference>
<dbReference type="GeneID" id="77849684"/>
<dbReference type="Proteomes" id="UP000006044">
    <property type="component" value="Unassembled WGS sequence"/>
</dbReference>
<organism evidence="1 2">
    <name type="scientific">Barnesiella intestinihominis YIT 11860</name>
    <dbReference type="NCBI Taxonomy" id="742726"/>
    <lineage>
        <taxon>Bacteria</taxon>
        <taxon>Pseudomonadati</taxon>
        <taxon>Bacteroidota</taxon>
        <taxon>Bacteroidia</taxon>
        <taxon>Bacteroidales</taxon>
        <taxon>Barnesiellaceae</taxon>
        <taxon>Barnesiella</taxon>
    </lineage>
</organism>
<comment type="caution">
    <text evidence="1">The sequence shown here is derived from an EMBL/GenBank/DDBJ whole genome shotgun (WGS) entry which is preliminary data.</text>
</comment>
<dbReference type="RefSeq" id="WP_008862877.1">
    <property type="nucleotide sequence ID" value="NZ_JH815206.1"/>
</dbReference>
<sequence>MKILLIGEASNLHWTLAEGLRANGHTVTVVSHGSHWLDNKRDVSIVRRGYDLFHSIQYMADIIRHLPQMRGYDVVQVTNPVFFDLRPEKNWTIFKYLKKHNKKIFLDALAIDHYYVKACLDGKTFRYSDFFVGDRPLPHPEREKMLAAWIGGPNERPNIEMAQEANGIIACLYEYYAAYQPEYADKLAYIPIPIDLSINPFHPIKSTPEVVKFFIGIQQHRTAIKGTDILLDVLREIHDKYPRESHIQKVVSVPFDEYNKLLVDCHILLDQLYSYTPATNALAAMARGIIAVSGAEPEFYNFIGEQKLRPIINVLPDRNDIFKQLENLIIHRDQLPRLSTESRQFVEKYHDHVKVARQYLEFWEKH</sequence>
<keyword evidence="2" id="KW-1185">Reference proteome</keyword>
<dbReference type="PATRIC" id="fig|742726.3.peg.2605"/>
<evidence type="ECO:0008006" key="3">
    <source>
        <dbReference type="Google" id="ProtNLM"/>
    </source>
</evidence>
<evidence type="ECO:0000313" key="2">
    <source>
        <dbReference type="Proteomes" id="UP000006044"/>
    </source>
</evidence>
<protein>
    <recommendedName>
        <fullName evidence="3">Glycosyltransferase</fullName>
    </recommendedName>
</protein>
<dbReference type="AlphaFoldDB" id="K0WSV1"/>
<reference evidence="1 2" key="1">
    <citation type="submission" date="2012-08" db="EMBL/GenBank/DDBJ databases">
        <title>The Genome Sequence of Barnesiella intestinihominis YIT 11860.</title>
        <authorList>
            <consortium name="The Broad Institute Genome Sequencing Platform"/>
            <person name="Earl A."/>
            <person name="Ward D."/>
            <person name="Feldgarden M."/>
            <person name="Gevers D."/>
            <person name="Morotomi M."/>
            <person name="Walker B."/>
            <person name="Young S.K."/>
            <person name="Zeng Q."/>
            <person name="Gargeya S."/>
            <person name="Fitzgerald M."/>
            <person name="Haas B."/>
            <person name="Abouelleil A."/>
            <person name="Alvarado L."/>
            <person name="Arachchi H.M."/>
            <person name="Berlin A.M."/>
            <person name="Chapman S.B."/>
            <person name="Goldberg J."/>
            <person name="Griggs A."/>
            <person name="Gujja S."/>
            <person name="Hansen M."/>
            <person name="Howarth C."/>
            <person name="Imamovic A."/>
            <person name="Larimer J."/>
            <person name="McCowen C."/>
            <person name="Montmayeur A."/>
            <person name="Murphy C."/>
            <person name="Neiman D."/>
            <person name="Pearson M."/>
            <person name="Priest M."/>
            <person name="Roberts A."/>
            <person name="Saif S."/>
            <person name="Shea T."/>
            <person name="Sisk P."/>
            <person name="Sykes S."/>
            <person name="Wortman J."/>
            <person name="Nusbaum C."/>
            <person name="Birren B."/>
        </authorList>
    </citation>
    <scope>NUCLEOTIDE SEQUENCE [LARGE SCALE GENOMIC DNA]</scope>
    <source>
        <strain evidence="1 2">YIT 11860</strain>
    </source>
</reference>
<dbReference type="EMBL" id="ADLE01000017">
    <property type="protein sequence ID" value="EJZ62377.1"/>
    <property type="molecule type" value="Genomic_DNA"/>
</dbReference>
<dbReference type="Gene3D" id="3.40.50.2000">
    <property type="entry name" value="Glycogen Phosphorylase B"/>
    <property type="match status" value="1"/>
</dbReference>
<accession>K0WSV1</accession>
<evidence type="ECO:0000313" key="1">
    <source>
        <dbReference type="EMBL" id="EJZ62377.1"/>
    </source>
</evidence>